<evidence type="ECO:0000256" key="1">
    <source>
        <dbReference type="SAM" id="MobiDB-lite"/>
    </source>
</evidence>
<evidence type="ECO:0000313" key="2">
    <source>
        <dbReference type="EMBL" id="KAL3532381.1"/>
    </source>
</evidence>
<feature type="compositionally biased region" description="Low complexity" evidence="1">
    <location>
        <begin position="29"/>
        <end position="40"/>
    </location>
</feature>
<organism evidence="2 3">
    <name type="scientific">Cinchona calisaya</name>
    <dbReference type="NCBI Taxonomy" id="153742"/>
    <lineage>
        <taxon>Eukaryota</taxon>
        <taxon>Viridiplantae</taxon>
        <taxon>Streptophyta</taxon>
        <taxon>Embryophyta</taxon>
        <taxon>Tracheophyta</taxon>
        <taxon>Spermatophyta</taxon>
        <taxon>Magnoliopsida</taxon>
        <taxon>eudicotyledons</taxon>
        <taxon>Gunneridae</taxon>
        <taxon>Pentapetalae</taxon>
        <taxon>asterids</taxon>
        <taxon>lamiids</taxon>
        <taxon>Gentianales</taxon>
        <taxon>Rubiaceae</taxon>
        <taxon>Cinchonoideae</taxon>
        <taxon>Cinchoneae</taxon>
        <taxon>Cinchona</taxon>
    </lineage>
</organism>
<dbReference type="AlphaFoldDB" id="A0ABD3AMG6"/>
<dbReference type="PANTHER" id="PTHR34198">
    <property type="entry name" value="OS01G0175100 PROTEIN"/>
    <property type="match status" value="1"/>
</dbReference>
<evidence type="ECO:0000313" key="3">
    <source>
        <dbReference type="Proteomes" id="UP001630127"/>
    </source>
</evidence>
<reference evidence="2 3" key="1">
    <citation type="submission" date="2024-11" db="EMBL/GenBank/DDBJ databases">
        <title>A near-complete genome assembly of Cinchona calisaya.</title>
        <authorList>
            <person name="Lian D.C."/>
            <person name="Zhao X.W."/>
            <person name="Wei L."/>
        </authorList>
    </citation>
    <scope>NUCLEOTIDE SEQUENCE [LARGE SCALE GENOMIC DNA]</scope>
    <source>
        <tissue evidence="2">Nenye</tissue>
    </source>
</reference>
<dbReference type="EMBL" id="JBJUIK010000003">
    <property type="protein sequence ID" value="KAL3532381.1"/>
    <property type="molecule type" value="Genomic_DNA"/>
</dbReference>
<sequence length="133" mass="14820">MASTIFPIQTVGIRAFASSGHRKSEVNNRRSSSSSANWWSPLFGWSAEPDYIDADNKRNDLSSSPSNSKRAEPDQDQDQDQLTRSRFAPGSFTAEKAKQLRMMTTEASTFHDVMYHSAIASRLASDFSGHSDR</sequence>
<keyword evidence="3" id="KW-1185">Reference proteome</keyword>
<feature type="region of interest" description="Disordered" evidence="1">
    <location>
        <begin position="54"/>
        <end position="97"/>
    </location>
</feature>
<name>A0ABD3AMG6_9GENT</name>
<comment type="caution">
    <text evidence="2">The sequence shown here is derived from an EMBL/GenBank/DDBJ whole genome shotgun (WGS) entry which is preliminary data.</text>
</comment>
<dbReference type="PANTHER" id="PTHR34198:SF1">
    <property type="entry name" value="OS01G0104300 PROTEIN"/>
    <property type="match status" value="1"/>
</dbReference>
<proteinExistence type="predicted"/>
<feature type="region of interest" description="Disordered" evidence="1">
    <location>
        <begin position="19"/>
        <end position="41"/>
    </location>
</feature>
<protein>
    <submittedName>
        <fullName evidence="2">Uncharacterized protein</fullName>
    </submittedName>
</protein>
<dbReference type="Proteomes" id="UP001630127">
    <property type="component" value="Unassembled WGS sequence"/>
</dbReference>
<gene>
    <name evidence="2" type="ORF">ACH5RR_005902</name>
</gene>
<accession>A0ABD3AMG6</accession>